<dbReference type="InterPro" id="IPR041802">
    <property type="entry name" value="MPP_YfcE"/>
</dbReference>
<dbReference type="GO" id="GO:0046872">
    <property type="term" value="F:metal ion binding"/>
    <property type="evidence" value="ECO:0007669"/>
    <property type="project" value="UniProtKB-KW"/>
</dbReference>
<dbReference type="AlphaFoldDB" id="A0A089QG05"/>
<dbReference type="InterPro" id="IPR024654">
    <property type="entry name" value="Calcineurin-like_PHP_lpxH"/>
</dbReference>
<dbReference type="Proteomes" id="UP000029488">
    <property type="component" value="Chromosome"/>
</dbReference>
<dbReference type="Proteomes" id="UP001174888">
    <property type="component" value="Unassembled WGS sequence"/>
</dbReference>
<dbReference type="Proteomes" id="UP000244552">
    <property type="component" value="Unassembled WGS sequence"/>
</dbReference>
<evidence type="ECO:0000313" key="8">
    <source>
        <dbReference type="Proteomes" id="UP000244552"/>
    </source>
</evidence>
<organism evidence="4 7">
    <name type="scientific">Ligilactobacillus salivarius</name>
    <dbReference type="NCBI Taxonomy" id="1624"/>
    <lineage>
        <taxon>Bacteria</taxon>
        <taxon>Bacillati</taxon>
        <taxon>Bacillota</taxon>
        <taxon>Bacilli</taxon>
        <taxon>Lactobacillales</taxon>
        <taxon>Lactobacillaceae</taxon>
        <taxon>Ligilactobacillus</taxon>
    </lineage>
</organism>
<evidence type="ECO:0000313" key="4">
    <source>
        <dbReference type="EMBL" id="AIR10763.1"/>
    </source>
</evidence>
<reference evidence="5" key="3">
    <citation type="submission" date="2023-07" db="EMBL/GenBank/DDBJ databases">
        <title>Complete genome sequence of Ligilactobacillus salivarius SRCM217594 isolated from Gallus gallus domesticus feces.</title>
        <authorList>
            <person name="Yang H.-G."/>
            <person name="Ryu M.-S."/>
            <person name="Ha G.-S."/>
            <person name="Yang H.-J."/>
            <person name="Jeong D.-Y."/>
        </authorList>
    </citation>
    <scope>NUCLEOTIDE SEQUENCE</scope>
    <source>
        <strain evidence="5">SRCM217594</strain>
    </source>
</reference>
<evidence type="ECO:0000313" key="7">
    <source>
        <dbReference type="Proteomes" id="UP000029488"/>
    </source>
</evidence>
<feature type="domain" description="Calcineurin-like phosphoesterase" evidence="3">
    <location>
        <begin position="1"/>
        <end position="147"/>
    </location>
</feature>
<evidence type="ECO:0000259" key="3">
    <source>
        <dbReference type="Pfam" id="PF12850"/>
    </source>
</evidence>
<gene>
    <name evidence="6" type="ORF">DBP89_03090</name>
    <name evidence="4" type="ORF">LSJ_1090c</name>
    <name evidence="5" type="ORF">QYC35_03170</name>
</gene>
<dbReference type="KEGG" id="lsj:LSJ_1090c"/>
<sequence>MKILVVSDSHSKKNILADLRDKYSNEVDYFIHCGDSELDPNSKWVSDYTIVEGNCDYYDYPEKEVVATEEGNILVTHGHLYGVNYGLDRLALLAKQENAKFVFYGHTHRLAVEYVDGTLFLNPGSVWFPRGEYQKLGGTYAIVSVNESKIKVTYYTREGLAPVSELQFEYQK</sequence>
<comment type="cofactor">
    <cofactor evidence="2">
        <name>a divalent metal cation</name>
        <dbReference type="ChEBI" id="CHEBI:60240"/>
    </cofactor>
</comment>
<dbReference type="RefSeq" id="WP_003700520.1">
    <property type="nucleotide sequence ID" value="NZ_CABMGV010000001.1"/>
</dbReference>
<evidence type="ECO:0000256" key="2">
    <source>
        <dbReference type="RuleBase" id="RU362039"/>
    </source>
</evidence>
<name>A0A089QG05_9LACO</name>
<dbReference type="Gene3D" id="3.60.21.10">
    <property type="match status" value="1"/>
</dbReference>
<dbReference type="EMBL" id="CP007646">
    <property type="protein sequence ID" value="AIR10763.1"/>
    <property type="molecule type" value="Genomic_DNA"/>
</dbReference>
<dbReference type="GO" id="GO:0016787">
    <property type="term" value="F:hydrolase activity"/>
    <property type="evidence" value="ECO:0007669"/>
    <property type="project" value="UniProtKB-UniRule"/>
</dbReference>
<dbReference type="EMBL" id="QAGV01000002">
    <property type="protein sequence ID" value="PTR97432.1"/>
    <property type="molecule type" value="Genomic_DNA"/>
</dbReference>
<dbReference type="InterPro" id="IPR000979">
    <property type="entry name" value="Phosphodiesterase_MJ0936/Vps29"/>
</dbReference>
<comment type="similarity">
    <text evidence="1 2">Belongs to the metallophosphoesterase superfamily. YfcE family.</text>
</comment>
<proteinExistence type="inferred from homology"/>
<dbReference type="NCBIfam" id="TIGR00040">
    <property type="entry name" value="yfcE"/>
    <property type="match status" value="1"/>
</dbReference>
<protein>
    <recommendedName>
        <fullName evidence="2">Phosphoesterase</fullName>
        <ecNumber evidence="2">3.1.4.-</ecNumber>
    </recommendedName>
</protein>
<evidence type="ECO:0000256" key="1">
    <source>
        <dbReference type="ARBA" id="ARBA00008950"/>
    </source>
</evidence>
<keyword evidence="2" id="KW-0479">Metal-binding</keyword>
<dbReference type="EMBL" id="JAUIQT010000001">
    <property type="protein sequence ID" value="MDN4833238.1"/>
    <property type="molecule type" value="Genomic_DNA"/>
</dbReference>
<evidence type="ECO:0000313" key="5">
    <source>
        <dbReference type="EMBL" id="MDN4833238.1"/>
    </source>
</evidence>
<dbReference type="Pfam" id="PF12850">
    <property type="entry name" value="Metallophos_2"/>
    <property type="match status" value="1"/>
</dbReference>
<reference evidence="6 8" key="2">
    <citation type="journal article" date="2018" name="Genome Announc.">
        <title>Fifty-Six Draft Genome Sequences of 10 Lactobacillus Species from 22 Commercial Dietary Supplements.</title>
        <authorList>
            <person name="Gangiredla J."/>
            <person name="Barnaba T.J."/>
            <person name="Mammel M.K."/>
            <person name="Lacher D.W."/>
            <person name="Elkins C.A."/>
            <person name="Lampel K.A."/>
            <person name="Whitehouse C.A."/>
            <person name="Tartera C."/>
        </authorList>
    </citation>
    <scope>NUCLEOTIDE SEQUENCE [LARGE SCALE GENOMIC DNA]</scope>
    <source>
        <strain evidence="6 8">DS11_12</strain>
    </source>
</reference>
<dbReference type="CDD" id="cd00841">
    <property type="entry name" value="MPP_YfcE"/>
    <property type="match status" value="1"/>
</dbReference>
<reference evidence="4 7" key="1">
    <citation type="journal article" date="2014" name="BMC Genomics">
        <title>Unusual genome complexity in Lactobacillus salivarius JCM1046.</title>
        <authorList>
            <person name="Raftis E.J."/>
            <person name="Forde B.M."/>
            <person name="Claesson M.J."/>
            <person name="O'Toole P.W."/>
        </authorList>
    </citation>
    <scope>NUCLEOTIDE SEQUENCE [LARGE SCALE GENOMIC DNA]</scope>
    <source>
        <strain evidence="4 7">JCM1046</strain>
    </source>
</reference>
<evidence type="ECO:0000313" key="6">
    <source>
        <dbReference type="EMBL" id="PTR97432.1"/>
    </source>
</evidence>
<dbReference type="EC" id="3.1.4.-" evidence="2"/>
<accession>A0A089QG05</accession>
<dbReference type="PANTHER" id="PTHR11124">
    <property type="entry name" value="VACUOLAR SORTING PROTEIN VPS29"/>
    <property type="match status" value="1"/>
</dbReference>
<dbReference type="InterPro" id="IPR029052">
    <property type="entry name" value="Metallo-depent_PP-like"/>
</dbReference>
<dbReference type="SUPFAM" id="SSF56300">
    <property type="entry name" value="Metallo-dependent phosphatases"/>
    <property type="match status" value="1"/>
</dbReference>